<dbReference type="Gene3D" id="1.10.3730.10">
    <property type="entry name" value="ProC C-terminal domain-like"/>
    <property type="match status" value="1"/>
</dbReference>
<keyword evidence="7" id="KW-0560">Oxidoreductase</keyword>
<evidence type="ECO:0000256" key="3">
    <source>
        <dbReference type="ARBA" id="ARBA00012855"/>
    </source>
</evidence>
<evidence type="ECO:0000313" key="17">
    <source>
        <dbReference type="EMBL" id="KAF6269768.1"/>
    </source>
</evidence>
<evidence type="ECO:0000256" key="11">
    <source>
        <dbReference type="ARBA" id="ARBA00049867"/>
    </source>
</evidence>
<keyword evidence="6 14" id="KW-0521">NADP</keyword>
<dbReference type="AlphaFoldDB" id="A0A7J7R0V7"/>
<evidence type="ECO:0000256" key="4">
    <source>
        <dbReference type="ARBA" id="ARBA00022605"/>
    </source>
</evidence>
<dbReference type="HAMAP" id="MF_01925">
    <property type="entry name" value="P5C_reductase"/>
    <property type="match status" value="1"/>
</dbReference>
<reference evidence="17 18" key="1">
    <citation type="journal article" date="2020" name="Nature">
        <title>Six reference-quality genomes reveal evolution of bat adaptations.</title>
        <authorList>
            <person name="Jebb D."/>
            <person name="Huang Z."/>
            <person name="Pippel M."/>
            <person name="Hughes G.M."/>
            <person name="Lavrichenko K."/>
            <person name="Devanna P."/>
            <person name="Winkler S."/>
            <person name="Jermiin L.S."/>
            <person name="Skirmuntt E.C."/>
            <person name="Katzourakis A."/>
            <person name="Burkitt-Gray L."/>
            <person name="Ray D.A."/>
            <person name="Sullivan K.A.M."/>
            <person name="Roscito J.G."/>
            <person name="Kirilenko B.M."/>
            <person name="Davalos L.M."/>
            <person name="Corthals A.P."/>
            <person name="Power M.L."/>
            <person name="Jones G."/>
            <person name="Ransome R.D."/>
            <person name="Dechmann D.K.N."/>
            <person name="Locatelli A.G."/>
            <person name="Puechmaille S.J."/>
            <person name="Fedrigo O."/>
            <person name="Jarvis E.D."/>
            <person name="Hiller M."/>
            <person name="Vernes S.C."/>
            <person name="Myers E.W."/>
            <person name="Teeling E.C."/>
        </authorList>
    </citation>
    <scope>NUCLEOTIDE SEQUENCE [LARGE SCALE GENOMIC DNA]</scope>
    <source>
        <strain evidence="17">MRhiFer1</strain>
        <tissue evidence="17">Lung</tissue>
    </source>
</reference>
<comment type="similarity">
    <text evidence="2">Belongs to the pyrroline-5-carboxylate reductase family.</text>
</comment>
<dbReference type="FunFam" id="1.10.3730.10:FF:000003">
    <property type="entry name" value="Pyrroline-5-carboxylate reductase 1, mitochondrial"/>
    <property type="match status" value="1"/>
</dbReference>
<comment type="catalytic activity">
    <reaction evidence="11">
        <text>L-proline + NADP(+) = (S)-1-pyrroline-5-carboxylate + NADPH + 2 H(+)</text>
        <dbReference type="Rhea" id="RHEA:14109"/>
        <dbReference type="ChEBI" id="CHEBI:15378"/>
        <dbReference type="ChEBI" id="CHEBI:17388"/>
        <dbReference type="ChEBI" id="CHEBI:57783"/>
        <dbReference type="ChEBI" id="CHEBI:58349"/>
        <dbReference type="ChEBI" id="CHEBI:60039"/>
        <dbReference type="EC" id="1.5.1.2"/>
    </reaction>
    <physiologicalReaction direction="right-to-left" evidence="11">
        <dbReference type="Rhea" id="RHEA:14111"/>
    </physiologicalReaction>
</comment>
<organism evidence="17 18">
    <name type="scientific">Rhinolophus ferrumequinum</name>
    <name type="common">Greater horseshoe bat</name>
    <dbReference type="NCBI Taxonomy" id="59479"/>
    <lineage>
        <taxon>Eukaryota</taxon>
        <taxon>Metazoa</taxon>
        <taxon>Chordata</taxon>
        <taxon>Craniata</taxon>
        <taxon>Vertebrata</taxon>
        <taxon>Euteleostomi</taxon>
        <taxon>Mammalia</taxon>
        <taxon>Eutheria</taxon>
        <taxon>Laurasiatheria</taxon>
        <taxon>Chiroptera</taxon>
        <taxon>Yinpterochiroptera</taxon>
        <taxon>Rhinolophoidea</taxon>
        <taxon>Rhinolophidae</taxon>
        <taxon>Rhinolophinae</taxon>
        <taxon>Rhinolophus</taxon>
    </lineage>
</organism>
<keyword evidence="4" id="KW-0028">Amino-acid biosynthesis</keyword>
<dbReference type="SUPFAM" id="SSF48179">
    <property type="entry name" value="6-phosphogluconate dehydrogenase C-terminal domain-like"/>
    <property type="match status" value="1"/>
</dbReference>
<evidence type="ECO:0000256" key="12">
    <source>
        <dbReference type="ARBA" id="ARBA00049875"/>
    </source>
</evidence>
<comment type="function">
    <text evidence="13">Oxidoreductase that catalyzes the last step in proline biosynthesis, which corresponds to the reduction of pyrroline-5-carboxylate (P5C) to L-proline using NAD(P)H. Proline is synthesized from either glutamate or ornithine; both are converted to P5C, and then to proline via pyrroline-5-carboxylate reductases (PYCRs). PYCR3 is exclusively linked to the biosynthesis of proline from ornithine.</text>
</comment>
<comment type="pathway">
    <text evidence="1">Amino-acid biosynthesis; L-proline biosynthesis; L-proline from L-glutamate 5-semialdehyde: step 1/1.</text>
</comment>
<dbReference type="GO" id="GO:0055129">
    <property type="term" value="P:L-proline biosynthetic process"/>
    <property type="evidence" value="ECO:0007669"/>
    <property type="project" value="UniProtKB-UniPathway"/>
</dbReference>
<name>A0A7J7R0V7_RHIFE</name>
<evidence type="ECO:0000256" key="13">
    <source>
        <dbReference type="ARBA" id="ARBA00049975"/>
    </source>
</evidence>
<feature type="domain" description="Pyrroline-5-carboxylate reductase catalytic N-terminal" evidence="15">
    <location>
        <begin position="13"/>
        <end position="106"/>
    </location>
</feature>
<dbReference type="PIRSF" id="PIRSF000193">
    <property type="entry name" value="Pyrrol-5-carb_rd"/>
    <property type="match status" value="1"/>
</dbReference>
<evidence type="ECO:0000256" key="14">
    <source>
        <dbReference type="PIRSR" id="PIRSR000193-1"/>
    </source>
</evidence>
<dbReference type="PROSITE" id="PS00521">
    <property type="entry name" value="P5CR"/>
    <property type="match status" value="1"/>
</dbReference>
<keyword evidence="5" id="KW-0641">Proline biosynthesis</keyword>
<dbReference type="EC" id="1.5.1.2" evidence="3"/>
<evidence type="ECO:0000256" key="2">
    <source>
        <dbReference type="ARBA" id="ARBA00005525"/>
    </source>
</evidence>
<feature type="binding site" evidence="14">
    <location>
        <begin position="77"/>
        <end position="80"/>
    </location>
    <ligand>
        <name>NADP(+)</name>
        <dbReference type="ChEBI" id="CHEBI:58349"/>
    </ligand>
</feature>
<dbReference type="Pfam" id="PF14748">
    <property type="entry name" value="P5CR_dimer"/>
    <property type="match status" value="1"/>
</dbReference>
<dbReference type="InterPro" id="IPR036291">
    <property type="entry name" value="NAD(P)-bd_dom_sf"/>
</dbReference>
<dbReference type="PANTHER" id="PTHR11645:SF0">
    <property type="entry name" value="PYRROLINE-5-CARBOXYLATE REDUCTASE 3"/>
    <property type="match status" value="1"/>
</dbReference>
<feature type="domain" description="Pyrroline-5-carboxylate reductase dimerisation" evidence="16">
    <location>
        <begin position="149"/>
        <end position="253"/>
    </location>
</feature>
<evidence type="ECO:0000256" key="5">
    <source>
        <dbReference type="ARBA" id="ARBA00022650"/>
    </source>
</evidence>
<dbReference type="InterPro" id="IPR053790">
    <property type="entry name" value="P5CR-like_CS"/>
</dbReference>
<accession>A0A7J7R0V7</accession>
<feature type="binding site" evidence="14">
    <location>
        <position position="64"/>
    </location>
    <ligand>
        <name>NADPH</name>
        <dbReference type="ChEBI" id="CHEBI:57783"/>
    </ligand>
</feature>
<evidence type="ECO:0000256" key="10">
    <source>
        <dbReference type="ARBA" id="ARBA00042532"/>
    </source>
</evidence>
<evidence type="ECO:0000259" key="15">
    <source>
        <dbReference type="Pfam" id="PF03807"/>
    </source>
</evidence>
<dbReference type="InterPro" id="IPR028939">
    <property type="entry name" value="P5C_Rdtase_cat_N"/>
</dbReference>
<comment type="catalytic activity">
    <reaction evidence="12">
        <text>L-proline + NAD(+) = (S)-1-pyrroline-5-carboxylate + NADH + 2 H(+)</text>
        <dbReference type="Rhea" id="RHEA:14105"/>
        <dbReference type="ChEBI" id="CHEBI:15378"/>
        <dbReference type="ChEBI" id="CHEBI:17388"/>
        <dbReference type="ChEBI" id="CHEBI:57540"/>
        <dbReference type="ChEBI" id="CHEBI:57945"/>
        <dbReference type="ChEBI" id="CHEBI:60039"/>
        <dbReference type="EC" id="1.5.1.2"/>
    </reaction>
    <physiologicalReaction direction="right-to-left" evidence="12">
        <dbReference type="Rhea" id="RHEA:14107"/>
    </physiologicalReaction>
</comment>
<dbReference type="InterPro" id="IPR029036">
    <property type="entry name" value="P5CR_dimer"/>
</dbReference>
<evidence type="ECO:0000259" key="16">
    <source>
        <dbReference type="Pfam" id="PF14748"/>
    </source>
</evidence>
<dbReference type="UniPathway" id="UPA00098">
    <property type="reaction ID" value="UER00361"/>
</dbReference>
<dbReference type="GO" id="GO:0004735">
    <property type="term" value="F:pyrroline-5-carboxylate reductase activity"/>
    <property type="evidence" value="ECO:0007669"/>
    <property type="project" value="UniProtKB-EC"/>
</dbReference>
<dbReference type="Gene3D" id="3.40.50.720">
    <property type="entry name" value="NAD(P)-binding Rossmann-like Domain"/>
    <property type="match status" value="1"/>
</dbReference>
<evidence type="ECO:0000256" key="8">
    <source>
        <dbReference type="ARBA" id="ARBA00038523"/>
    </source>
</evidence>
<comment type="caution">
    <text evidence="17">The sequence shown here is derived from an EMBL/GenBank/DDBJ whole genome shotgun (WGS) entry which is preliminary data.</text>
</comment>
<sequence length="256" mass="26579">MAAAVAAPELRCVGFVGAGRMAEAIAQGLIRAGKVEAQHVLASAPSDRNLCHFRALGCRTTHSNQEVLRSCSLVFLATKPHILPTVLAEVAPVVTSEHTLVSVVAGVSLSTLEEEGAMVMARGRHAGRNDAELLQTLLEACGQCEEVPEAQVDIHTGLSGSGVAFVCAFSEALAEGAIKMGMPSGLAHRIAAQTLLGTAKMLLQKGQHPAQLRTDVCTPGGTTIYGLHALEQGGLRAAAMSAVEAATCRAKELSRK</sequence>
<evidence type="ECO:0000256" key="1">
    <source>
        <dbReference type="ARBA" id="ARBA00005205"/>
    </source>
</evidence>
<gene>
    <name evidence="17" type="ORF">mRhiFer1_013898</name>
</gene>
<dbReference type="Proteomes" id="UP000585614">
    <property type="component" value="Unassembled WGS sequence"/>
</dbReference>
<dbReference type="InterPro" id="IPR008927">
    <property type="entry name" value="6-PGluconate_DH-like_C_sf"/>
</dbReference>
<comment type="subunit">
    <text evidence="8">Homodecamer; composed of 5 homodimers.</text>
</comment>
<dbReference type="Pfam" id="PF03807">
    <property type="entry name" value="F420_oxidored"/>
    <property type="match status" value="1"/>
</dbReference>
<dbReference type="EMBL" id="JACAGC010000035">
    <property type="protein sequence ID" value="KAF6269768.1"/>
    <property type="molecule type" value="Genomic_DNA"/>
</dbReference>
<evidence type="ECO:0000313" key="18">
    <source>
        <dbReference type="Proteomes" id="UP000585614"/>
    </source>
</evidence>
<evidence type="ECO:0000256" key="6">
    <source>
        <dbReference type="ARBA" id="ARBA00022857"/>
    </source>
</evidence>
<dbReference type="SUPFAM" id="SSF51735">
    <property type="entry name" value="NAD(P)-binding Rossmann-fold domains"/>
    <property type="match status" value="1"/>
</dbReference>
<dbReference type="InterPro" id="IPR000304">
    <property type="entry name" value="Pyrroline-COOH_reductase"/>
</dbReference>
<evidence type="ECO:0000256" key="9">
    <source>
        <dbReference type="ARBA" id="ARBA00039786"/>
    </source>
</evidence>
<proteinExistence type="inferred from homology"/>
<evidence type="ECO:0000256" key="7">
    <source>
        <dbReference type="ARBA" id="ARBA00023002"/>
    </source>
</evidence>
<protein>
    <recommendedName>
        <fullName evidence="9">Pyrroline-5-carboxylate reductase 3</fullName>
        <ecNumber evidence="3">1.5.1.2</ecNumber>
    </recommendedName>
    <alternativeName>
        <fullName evidence="10">Pyrroline-5-carboxylate reductase-like protein</fullName>
    </alternativeName>
</protein>
<dbReference type="PANTHER" id="PTHR11645">
    <property type="entry name" value="PYRROLINE-5-CARBOXYLATE REDUCTASE"/>
    <property type="match status" value="1"/>
</dbReference>